<accession>A0A0P7BQB8</accession>
<evidence type="ECO:0000313" key="2">
    <source>
        <dbReference type="Proteomes" id="UP000050424"/>
    </source>
</evidence>
<name>A0A0P7BQB8_9HYPO</name>
<gene>
    <name evidence="1" type="ORF">AK830_g3817</name>
</gene>
<proteinExistence type="predicted"/>
<sequence>MQLQSFEWDNELDDQWLENQARLVEDSPEWNAFLDSIEPGSAFDTSFVGHQAQDQAYVPPIDLDDFQYNYSLTSSGYHPLPLFDSVGSSPIETYTPSLSGSSFADPSPQS</sequence>
<protein>
    <submittedName>
        <fullName evidence="1">Uncharacterized protein</fullName>
    </submittedName>
</protein>
<keyword evidence="2" id="KW-1185">Reference proteome</keyword>
<comment type="caution">
    <text evidence="1">The sequence shown here is derived from an EMBL/GenBank/DDBJ whole genome shotgun (WGS) entry which is preliminary data.</text>
</comment>
<evidence type="ECO:0000313" key="1">
    <source>
        <dbReference type="EMBL" id="KPM42726.1"/>
    </source>
</evidence>
<reference evidence="1 2" key="1">
    <citation type="submission" date="2015-09" db="EMBL/GenBank/DDBJ databases">
        <title>Draft genome of a European isolate of the apple canker pathogen Neonectria ditissima.</title>
        <authorList>
            <person name="Gomez-Cortecero A."/>
            <person name="Harrison R.J."/>
            <person name="Armitage A.D."/>
        </authorList>
    </citation>
    <scope>NUCLEOTIDE SEQUENCE [LARGE SCALE GENOMIC DNA]</scope>
    <source>
        <strain evidence="1 2">R09/05</strain>
    </source>
</reference>
<organism evidence="1 2">
    <name type="scientific">Neonectria ditissima</name>
    <dbReference type="NCBI Taxonomy" id="78410"/>
    <lineage>
        <taxon>Eukaryota</taxon>
        <taxon>Fungi</taxon>
        <taxon>Dikarya</taxon>
        <taxon>Ascomycota</taxon>
        <taxon>Pezizomycotina</taxon>
        <taxon>Sordariomycetes</taxon>
        <taxon>Hypocreomycetidae</taxon>
        <taxon>Hypocreales</taxon>
        <taxon>Nectriaceae</taxon>
        <taxon>Neonectria</taxon>
    </lineage>
</organism>
<dbReference type="Proteomes" id="UP000050424">
    <property type="component" value="Unassembled WGS sequence"/>
</dbReference>
<dbReference type="EMBL" id="LKCW01000043">
    <property type="protein sequence ID" value="KPM42726.1"/>
    <property type="molecule type" value="Genomic_DNA"/>
</dbReference>
<dbReference type="AlphaFoldDB" id="A0A0P7BQB8"/>